<dbReference type="PROSITE" id="PS50005">
    <property type="entry name" value="TPR"/>
    <property type="match status" value="1"/>
</dbReference>
<dbReference type="PANTHER" id="PTHR45586:SF1">
    <property type="entry name" value="LIPOPOLYSACCHARIDE ASSEMBLY PROTEIN B"/>
    <property type="match status" value="1"/>
</dbReference>
<dbReference type="Gene3D" id="1.25.40.10">
    <property type="entry name" value="Tetratricopeptide repeat domain"/>
    <property type="match status" value="2"/>
</dbReference>
<dbReference type="EMBL" id="JAUSTR010000002">
    <property type="protein sequence ID" value="MDQ0161989.1"/>
    <property type="molecule type" value="Genomic_DNA"/>
</dbReference>
<accession>A0ABT9VM80</accession>
<evidence type="ECO:0000256" key="2">
    <source>
        <dbReference type="ARBA" id="ARBA00022803"/>
    </source>
</evidence>
<keyword evidence="2 3" id="KW-0802">TPR repeat</keyword>
<organism evidence="4 5">
    <name type="scientific">Aeribacillus alveayuensis</name>
    <dbReference type="NCBI Taxonomy" id="279215"/>
    <lineage>
        <taxon>Bacteria</taxon>
        <taxon>Bacillati</taxon>
        <taxon>Bacillota</taxon>
        <taxon>Bacilli</taxon>
        <taxon>Bacillales</taxon>
        <taxon>Bacillaceae</taxon>
        <taxon>Aeribacillus</taxon>
    </lineage>
</organism>
<dbReference type="InterPro" id="IPR011990">
    <property type="entry name" value="TPR-like_helical_dom_sf"/>
</dbReference>
<reference evidence="4 5" key="1">
    <citation type="submission" date="2023-07" db="EMBL/GenBank/DDBJ databases">
        <title>Genomic Encyclopedia of Type Strains, Phase IV (KMG-IV): sequencing the most valuable type-strain genomes for metagenomic binning, comparative biology and taxonomic classification.</title>
        <authorList>
            <person name="Goeker M."/>
        </authorList>
    </citation>
    <scope>NUCLEOTIDE SEQUENCE [LARGE SCALE GENOMIC DNA]</scope>
    <source>
        <strain evidence="4 5">DSM 19092</strain>
    </source>
</reference>
<evidence type="ECO:0000256" key="3">
    <source>
        <dbReference type="PROSITE-ProRule" id="PRU00339"/>
    </source>
</evidence>
<dbReference type="Proteomes" id="UP001225646">
    <property type="component" value="Unassembled WGS sequence"/>
</dbReference>
<keyword evidence="1" id="KW-0677">Repeat</keyword>
<dbReference type="SMART" id="SM00028">
    <property type="entry name" value="TPR"/>
    <property type="match status" value="3"/>
</dbReference>
<comment type="caution">
    <text evidence="4">The sequence shown here is derived from an EMBL/GenBank/DDBJ whole genome shotgun (WGS) entry which is preliminary data.</text>
</comment>
<gene>
    <name evidence="4" type="ORF">J2S06_001063</name>
</gene>
<evidence type="ECO:0000256" key="1">
    <source>
        <dbReference type="ARBA" id="ARBA00022737"/>
    </source>
</evidence>
<dbReference type="InterPro" id="IPR051012">
    <property type="entry name" value="CellSynth/LPSAsmb/PSIAsmb"/>
</dbReference>
<dbReference type="Pfam" id="PF13432">
    <property type="entry name" value="TPR_16"/>
    <property type="match status" value="1"/>
</dbReference>
<sequence length="479" mass="57037">MRNQKNNRTSHHKVVPFLQDSRYFYRRGLKAYRERNLSLAARMLHRAVELDPRNDEALCQLSMIYTELGEYQKSNELLIYIIEEMNDGMTECYYFMANNYAHLGLFHEAYKYAQKYAMEDPNGEFSEENADLLEMLEMEGEQDSFSDQEDLIVRQESARQCLVKGQLDQAIHELNELIHHYPDFWSAYNNLALAHFYLGEVETAKKYLAFVLEKNEGNLHALCNLLVFYFYEQKDEEVKKLVEKLSSIYPMLMEHRYKLGATLALVEHYDHAFKWLYSLYKKGFHGDDTFYYWLSYAAYFTGRRDFATKCWKRVIQENPEKKGSEPWKDDHKITEDLIEKQLYATYVETKGKRAHEFYRQLLHHSNVKKAIEAILSHRRNHHKLLLFAFQVADYLFEKNGHEQLIKTWFHIFILSAKTNLKLQNEKAWAAAVNVWFNKQHKIKETQAYIAQKYQISPTTLAKYVKKIKELKINLNEEHG</sequence>
<dbReference type="SUPFAM" id="SSF48452">
    <property type="entry name" value="TPR-like"/>
    <property type="match status" value="2"/>
</dbReference>
<dbReference type="PANTHER" id="PTHR45586">
    <property type="entry name" value="TPR REPEAT-CONTAINING PROTEIN PA4667"/>
    <property type="match status" value="1"/>
</dbReference>
<proteinExistence type="predicted"/>
<evidence type="ECO:0000313" key="4">
    <source>
        <dbReference type="EMBL" id="MDQ0161989.1"/>
    </source>
</evidence>
<keyword evidence="5" id="KW-1185">Reference proteome</keyword>
<name>A0ABT9VM80_9BACI</name>
<feature type="repeat" description="TPR" evidence="3">
    <location>
        <begin position="21"/>
        <end position="54"/>
    </location>
</feature>
<dbReference type="InterPro" id="IPR019734">
    <property type="entry name" value="TPR_rpt"/>
</dbReference>
<dbReference type="RefSeq" id="WP_419151554.1">
    <property type="nucleotide sequence ID" value="NZ_JAUSTR010000002.1"/>
</dbReference>
<evidence type="ECO:0000313" key="5">
    <source>
        <dbReference type="Proteomes" id="UP001225646"/>
    </source>
</evidence>
<protein>
    <submittedName>
        <fullName evidence="4">Tetratricopeptide (TPR) repeat protein</fullName>
    </submittedName>
</protein>